<dbReference type="Pfam" id="PF00990">
    <property type="entry name" value="GGDEF"/>
    <property type="match status" value="1"/>
</dbReference>
<dbReference type="EC" id="2.7.7.65" evidence="2"/>
<dbReference type="FunFam" id="3.30.70.270:FF:000001">
    <property type="entry name" value="Diguanylate cyclase domain protein"/>
    <property type="match status" value="1"/>
</dbReference>
<dbReference type="Gene3D" id="3.30.70.270">
    <property type="match status" value="1"/>
</dbReference>
<protein>
    <recommendedName>
        <fullName evidence="2">diguanylate cyclase</fullName>
        <ecNumber evidence="2">2.7.7.65</ecNumber>
    </recommendedName>
</protein>
<dbReference type="EMBL" id="DNAN01000716">
    <property type="protein sequence ID" value="HAW78121.1"/>
    <property type="molecule type" value="Genomic_DNA"/>
</dbReference>
<dbReference type="SUPFAM" id="SSF48452">
    <property type="entry name" value="TPR-like"/>
    <property type="match status" value="2"/>
</dbReference>
<keyword evidence="6" id="KW-0732">Signal</keyword>
<evidence type="ECO:0000256" key="1">
    <source>
        <dbReference type="ARBA" id="ARBA00001946"/>
    </source>
</evidence>
<comment type="cofactor">
    <cofactor evidence="1">
        <name>Mg(2+)</name>
        <dbReference type="ChEBI" id="CHEBI:18420"/>
    </cofactor>
</comment>
<evidence type="ECO:0000259" key="7">
    <source>
        <dbReference type="PROSITE" id="PS50887"/>
    </source>
</evidence>
<feature type="chain" id="PRO_5016750046" description="diguanylate cyclase" evidence="6">
    <location>
        <begin position="21"/>
        <end position="670"/>
    </location>
</feature>
<sequence length="670" mass="74935">MQNRLRCSLFVLSVTVFANAKAVSAFPAPSGSLSATSAESALSLSDVQQEEVENWLASADGYYDTKQFSLAISAYLHAASILAQSSKKTDQRLLGTTYTNVAQSYKRLKERTETVVYYRKALAIFTALNDKKYMARTLNTLAEAERYINELEKALQCSMLSLRIHSEIDDPEGEAKAFMGAAIIYRHIGRYDASLEHAYKAYQYFKRVNAPNRIAKAANEMGLVYTRLMQFDNAERFYLTTIGLPTDKLEPRTLATALREMGVSKWHSSDYSTALNFAQRAYDIYKAENEVEKLSLTTRIIADIYRDSGQPKLAKARYEESLNYAEASGNKLNQTKSLVHLGELLINQSAASAVPLLLRAQQLAAEINDTAYLLYSYRALRKADKKRGNIAGSLAYAEKEIQMLTILKDEEIAKQMALSNASLYSRTLEMELNDLREDAKLSQLELDKKSDEVEIANQRKTIAELELTKNKYASLALALMLAVCLLFSAFIFRSFSAAKKRNAELDKLATQDPLTRCYNRRYLFDYLNEDFANPPLAENYSLIMVDIDHFKAINDTYGHTAGDKVLEEIAAILTHTVDDTGIVTRYGGEEFCIVLPTSTINSAIDIAHTIKNKVSTYKHGDIEVTCSIGVSSMAFTANTPSELIEQADAALFHSKHKGRNSVTSWNEIAP</sequence>
<comment type="caution">
    <text evidence="8">The sequence shown here is derived from an EMBL/GenBank/DDBJ whole genome shotgun (WGS) entry which is preliminary data.</text>
</comment>
<dbReference type="PANTHER" id="PTHR45138:SF9">
    <property type="entry name" value="DIGUANYLATE CYCLASE DGCM-RELATED"/>
    <property type="match status" value="1"/>
</dbReference>
<proteinExistence type="predicted"/>
<dbReference type="AlphaFoldDB" id="A0A350PA04"/>
<evidence type="ECO:0000256" key="5">
    <source>
        <dbReference type="SAM" id="Phobius"/>
    </source>
</evidence>
<dbReference type="NCBIfam" id="TIGR00254">
    <property type="entry name" value="GGDEF"/>
    <property type="match status" value="1"/>
</dbReference>
<feature type="signal peptide" evidence="6">
    <location>
        <begin position="1"/>
        <end position="20"/>
    </location>
</feature>
<dbReference type="GO" id="GO:0052621">
    <property type="term" value="F:diguanylate cyclase activity"/>
    <property type="evidence" value="ECO:0007669"/>
    <property type="project" value="UniProtKB-EC"/>
</dbReference>
<feature type="domain" description="GGDEF" evidence="7">
    <location>
        <begin position="538"/>
        <end position="667"/>
    </location>
</feature>
<dbReference type="InterPro" id="IPR050469">
    <property type="entry name" value="Diguanylate_Cyclase"/>
</dbReference>
<dbReference type="PROSITE" id="PS50887">
    <property type="entry name" value="GGDEF"/>
    <property type="match status" value="1"/>
</dbReference>
<dbReference type="InterPro" id="IPR011990">
    <property type="entry name" value="TPR-like_helical_dom_sf"/>
</dbReference>
<comment type="catalytic activity">
    <reaction evidence="3">
        <text>2 GTP = 3',3'-c-di-GMP + 2 diphosphate</text>
        <dbReference type="Rhea" id="RHEA:24898"/>
        <dbReference type="ChEBI" id="CHEBI:33019"/>
        <dbReference type="ChEBI" id="CHEBI:37565"/>
        <dbReference type="ChEBI" id="CHEBI:58805"/>
        <dbReference type="EC" id="2.7.7.65"/>
    </reaction>
</comment>
<evidence type="ECO:0000313" key="9">
    <source>
        <dbReference type="Proteomes" id="UP000263517"/>
    </source>
</evidence>
<feature type="transmembrane region" description="Helical" evidence="5">
    <location>
        <begin position="472"/>
        <end position="492"/>
    </location>
</feature>
<dbReference type="InterPro" id="IPR029787">
    <property type="entry name" value="Nucleotide_cyclase"/>
</dbReference>
<evidence type="ECO:0000256" key="4">
    <source>
        <dbReference type="SAM" id="Coils"/>
    </source>
</evidence>
<dbReference type="CDD" id="cd01949">
    <property type="entry name" value="GGDEF"/>
    <property type="match status" value="1"/>
</dbReference>
<dbReference type="InterPro" id="IPR019734">
    <property type="entry name" value="TPR_rpt"/>
</dbReference>
<keyword evidence="4" id="KW-0175">Coiled coil</keyword>
<accession>A0A350PA04</accession>
<evidence type="ECO:0000256" key="6">
    <source>
        <dbReference type="SAM" id="SignalP"/>
    </source>
</evidence>
<keyword evidence="5" id="KW-0472">Membrane</keyword>
<dbReference type="RefSeq" id="WP_272966254.1">
    <property type="nucleotide sequence ID" value="NZ_CALBIY010000102.1"/>
</dbReference>
<dbReference type="SMART" id="SM00267">
    <property type="entry name" value="GGDEF"/>
    <property type="match status" value="1"/>
</dbReference>
<dbReference type="SUPFAM" id="SSF55073">
    <property type="entry name" value="Nucleotide cyclase"/>
    <property type="match status" value="1"/>
</dbReference>
<reference evidence="8 9" key="1">
    <citation type="journal article" date="2018" name="Nat. Biotechnol.">
        <title>A standardized bacterial taxonomy based on genome phylogeny substantially revises the tree of life.</title>
        <authorList>
            <person name="Parks D.H."/>
            <person name="Chuvochina M."/>
            <person name="Waite D.W."/>
            <person name="Rinke C."/>
            <person name="Skarshewski A."/>
            <person name="Chaumeil P.A."/>
            <person name="Hugenholtz P."/>
        </authorList>
    </citation>
    <scope>NUCLEOTIDE SEQUENCE [LARGE SCALE GENOMIC DNA]</scope>
    <source>
        <strain evidence="8">UBA11978</strain>
    </source>
</reference>
<evidence type="ECO:0000256" key="2">
    <source>
        <dbReference type="ARBA" id="ARBA00012528"/>
    </source>
</evidence>
<dbReference type="Pfam" id="PF13424">
    <property type="entry name" value="TPR_12"/>
    <property type="match status" value="1"/>
</dbReference>
<evidence type="ECO:0000313" key="8">
    <source>
        <dbReference type="EMBL" id="HAW78121.1"/>
    </source>
</evidence>
<dbReference type="InterPro" id="IPR000160">
    <property type="entry name" value="GGDEF_dom"/>
</dbReference>
<name>A0A350PA04_9ALTE</name>
<dbReference type="Gene3D" id="1.25.40.10">
    <property type="entry name" value="Tetratricopeptide repeat domain"/>
    <property type="match status" value="3"/>
</dbReference>
<dbReference type="Proteomes" id="UP000263517">
    <property type="component" value="Unassembled WGS sequence"/>
</dbReference>
<dbReference type="InterPro" id="IPR043128">
    <property type="entry name" value="Rev_trsase/Diguanyl_cyclase"/>
</dbReference>
<keyword evidence="5" id="KW-0812">Transmembrane</keyword>
<evidence type="ECO:0000256" key="3">
    <source>
        <dbReference type="ARBA" id="ARBA00034247"/>
    </source>
</evidence>
<organism evidence="8 9">
    <name type="scientific">Alteromonas australica</name>
    <dbReference type="NCBI Taxonomy" id="589873"/>
    <lineage>
        <taxon>Bacteria</taxon>
        <taxon>Pseudomonadati</taxon>
        <taxon>Pseudomonadota</taxon>
        <taxon>Gammaproteobacteria</taxon>
        <taxon>Alteromonadales</taxon>
        <taxon>Alteromonadaceae</taxon>
        <taxon>Alteromonas/Salinimonas group</taxon>
        <taxon>Alteromonas</taxon>
    </lineage>
</organism>
<gene>
    <name evidence="8" type="ORF">DCW74_20585</name>
</gene>
<feature type="coiled-coil region" evidence="4">
    <location>
        <begin position="425"/>
        <end position="468"/>
    </location>
</feature>
<dbReference type="PANTHER" id="PTHR45138">
    <property type="entry name" value="REGULATORY COMPONENTS OF SENSORY TRANSDUCTION SYSTEM"/>
    <property type="match status" value="1"/>
</dbReference>
<keyword evidence="5" id="KW-1133">Transmembrane helix</keyword>
<dbReference type="SMART" id="SM00028">
    <property type="entry name" value="TPR"/>
    <property type="match status" value="6"/>
</dbReference>